<accession>A0A0A9FNQ4</accession>
<reference evidence="1" key="2">
    <citation type="journal article" date="2015" name="Data Brief">
        <title>Shoot transcriptome of the giant reed, Arundo donax.</title>
        <authorList>
            <person name="Barrero R.A."/>
            <person name="Guerrero F.D."/>
            <person name="Moolhuijzen P."/>
            <person name="Goolsby J.A."/>
            <person name="Tidwell J."/>
            <person name="Bellgard S.E."/>
            <person name="Bellgard M.I."/>
        </authorList>
    </citation>
    <scope>NUCLEOTIDE SEQUENCE</scope>
    <source>
        <tissue evidence="1">Shoot tissue taken approximately 20 cm above the soil surface</tissue>
    </source>
</reference>
<evidence type="ECO:0000313" key="1">
    <source>
        <dbReference type="EMBL" id="JAE14440.1"/>
    </source>
</evidence>
<name>A0A0A9FNQ4_ARUDO</name>
<sequence length="32" mass="3476">MVSPFGNQAKPVTASEISILVLFGPNMLLYTH</sequence>
<protein>
    <submittedName>
        <fullName evidence="1">Uncharacterized protein</fullName>
    </submittedName>
</protein>
<proteinExistence type="predicted"/>
<organism evidence="1">
    <name type="scientific">Arundo donax</name>
    <name type="common">Giant reed</name>
    <name type="synonym">Donax arundinaceus</name>
    <dbReference type="NCBI Taxonomy" id="35708"/>
    <lineage>
        <taxon>Eukaryota</taxon>
        <taxon>Viridiplantae</taxon>
        <taxon>Streptophyta</taxon>
        <taxon>Embryophyta</taxon>
        <taxon>Tracheophyta</taxon>
        <taxon>Spermatophyta</taxon>
        <taxon>Magnoliopsida</taxon>
        <taxon>Liliopsida</taxon>
        <taxon>Poales</taxon>
        <taxon>Poaceae</taxon>
        <taxon>PACMAD clade</taxon>
        <taxon>Arundinoideae</taxon>
        <taxon>Arundineae</taxon>
        <taxon>Arundo</taxon>
    </lineage>
</organism>
<dbReference type="AlphaFoldDB" id="A0A0A9FNQ4"/>
<reference evidence="1" key="1">
    <citation type="submission" date="2014-09" db="EMBL/GenBank/DDBJ databases">
        <authorList>
            <person name="Magalhaes I.L.F."/>
            <person name="Oliveira U."/>
            <person name="Santos F.R."/>
            <person name="Vidigal T.H.D.A."/>
            <person name="Brescovit A.D."/>
            <person name="Santos A.J."/>
        </authorList>
    </citation>
    <scope>NUCLEOTIDE SEQUENCE</scope>
    <source>
        <tissue evidence="1">Shoot tissue taken approximately 20 cm above the soil surface</tissue>
    </source>
</reference>
<dbReference type="EMBL" id="GBRH01183456">
    <property type="protein sequence ID" value="JAE14440.1"/>
    <property type="molecule type" value="Transcribed_RNA"/>
</dbReference>